<sequence length="347" mass="41351">MKIYKKKFKEYIFSYNEDEEFYRRLFEAEQRSPQTFSLYVNTLDQEYIKRRQLYVPCLHPIWHPYISENTFFKSSSQNIYIVKHNRYSPEFIHEHEFYECFYVYSGACANTIQGKKRVCKTGDLCIIPPKTRHSIAVFDDSIVINIIIKSNAFHSTFFELFANNNALSLFFAYTLYKRTENNYLLFHTRSDEVICSLVEDIYIEFYGHEKYSDPLLDSYLLTFWAILLRRHEKHLESFLNTTHENLALPDILNYFQTHFMDITLSSAAEHFGFSVPHFSKLVKDHTGQNFTKLIRNIRLEKACRALKTTNLSISSICEIIGYTNPEHFNRIFKETFHMTPGEYRKNN</sequence>
<dbReference type="InterPro" id="IPR009057">
    <property type="entry name" value="Homeodomain-like_sf"/>
</dbReference>
<dbReference type="Gene3D" id="2.60.120.10">
    <property type="entry name" value="Jelly Rolls"/>
    <property type="match status" value="1"/>
</dbReference>
<dbReference type="InterPro" id="IPR018060">
    <property type="entry name" value="HTH_AraC"/>
</dbReference>
<dbReference type="Pfam" id="PF07883">
    <property type="entry name" value="Cupin_2"/>
    <property type="match status" value="1"/>
</dbReference>
<dbReference type="Gene3D" id="1.10.10.60">
    <property type="entry name" value="Homeodomain-like"/>
    <property type="match status" value="2"/>
</dbReference>
<dbReference type="RefSeq" id="WP_318065260.1">
    <property type="nucleotide sequence ID" value="NZ_JAWONS010000240.1"/>
</dbReference>
<keyword evidence="2" id="KW-0238">DNA-binding</keyword>
<evidence type="ECO:0000256" key="3">
    <source>
        <dbReference type="ARBA" id="ARBA00023163"/>
    </source>
</evidence>
<accession>A0ABU4GN89</accession>
<proteinExistence type="predicted"/>
<keyword evidence="6" id="KW-1185">Reference proteome</keyword>
<feature type="domain" description="HTH araC/xylS-type" evidence="4">
    <location>
        <begin position="249"/>
        <end position="346"/>
    </location>
</feature>
<evidence type="ECO:0000256" key="1">
    <source>
        <dbReference type="ARBA" id="ARBA00023015"/>
    </source>
</evidence>
<dbReference type="Pfam" id="PF12833">
    <property type="entry name" value="HTH_18"/>
    <property type="match status" value="1"/>
</dbReference>
<dbReference type="PROSITE" id="PS01124">
    <property type="entry name" value="HTH_ARAC_FAMILY_2"/>
    <property type="match status" value="1"/>
</dbReference>
<dbReference type="InterPro" id="IPR014710">
    <property type="entry name" value="RmlC-like_jellyroll"/>
</dbReference>
<evidence type="ECO:0000313" key="5">
    <source>
        <dbReference type="EMBL" id="MDW2799071.1"/>
    </source>
</evidence>
<dbReference type="SMART" id="SM00342">
    <property type="entry name" value="HTH_ARAC"/>
    <property type="match status" value="1"/>
</dbReference>
<dbReference type="Proteomes" id="UP001276854">
    <property type="component" value="Unassembled WGS sequence"/>
</dbReference>
<keyword evidence="1" id="KW-0805">Transcription regulation</keyword>
<dbReference type="PANTHER" id="PTHR43280:SF28">
    <property type="entry name" value="HTH-TYPE TRANSCRIPTIONAL ACTIVATOR RHAS"/>
    <property type="match status" value="1"/>
</dbReference>
<comment type="caution">
    <text evidence="5">The sequence shown here is derived from an EMBL/GenBank/DDBJ whole genome shotgun (WGS) entry which is preliminary data.</text>
</comment>
<evidence type="ECO:0000259" key="4">
    <source>
        <dbReference type="PROSITE" id="PS01124"/>
    </source>
</evidence>
<dbReference type="InterPro" id="IPR011051">
    <property type="entry name" value="RmlC_Cupin_sf"/>
</dbReference>
<dbReference type="EMBL" id="JAWONS010000240">
    <property type="protein sequence ID" value="MDW2799071.1"/>
    <property type="molecule type" value="Genomic_DNA"/>
</dbReference>
<dbReference type="SUPFAM" id="SSF46689">
    <property type="entry name" value="Homeodomain-like"/>
    <property type="match status" value="1"/>
</dbReference>
<organism evidence="5 6">
    <name type="scientific">Clostridium boliviensis</name>
    <dbReference type="NCBI Taxonomy" id="318465"/>
    <lineage>
        <taxon>Bacteria</taxon>
        <taxon>Bacillati</taxon>
        <taxon>Bacillota</taxon>
        <taxon>Clostridia</taxon>
        <taxon>Eubacteriales</taxon>
        <taxon>Clostridiaceae</taxon>
        <taxon>Clostridium</taxon>
    </lineage>
</organism>
<protein>
    <submittedName>
        <fullName evidence="5">AraC family transcriptional regulator</fullName>
    </submittedName>
</protein>
<reference evidence="5 6" key="1">
    <citation type="submission" date="2023-10" db="EMBL/GenBank/DDBJ databases">
        <title>A novel Glycoside Hydrolase 43-Like Enzyme from Clostrdium boliviensis is an Endo-xylanase, and a Candidate for Xylooligosaccharides Production from Different Xylan Substrates.</title>
        <authorList>
            <person name="Alvarez M.T."/>
            <person name="Rocabado-Villegas L.R."/>
            <person name="Salas-Veizaga D.M."/>
            <person name="Linares-Pasten J.A."/>
            <person name="Gudmundsdottir E.E."/>
            <person name="Hreggvidsson G.O."/>
            <person name="Adlercreutz P."/>
            <person name="Nordberg Karlsson E."/>
        </authorList>
    </citation>
    <scope>NUCLEOTIDE SEQUENCE [LARGE SCALE GENOMIC DNA]</scope>
    <source>
        <strain evidence="5 6">E-1</strain>
    </source>
</reference>
<dbReference type="PANTHER" id="PTHR43280">
    <property type="entry name" value="ARAC-FAMILY TRANSCRIPTIONAL REGULATOR"/>
    <property type="match status" value="1"/>
</dbReference>
<dbReference type="PRINTS" id="PR00032">
    <property type="entry name" value="HTHARAC"/>
</dbReference>
<keyword evidence="3" id="KW-0804">Transcription</keyword>
<dbReference type="InterPro" id="IPR013096">
    <property type="entry name" value="Cupin_2"/>
</dbReference>
<dbReference type="InterPro" id="IPR020449">
    <property type="entry name" value="Tscrpt_reg_AraC-type_HTH"/>
</dbReference>
<name>A0ABU4GN89_9CLOT</name>
<dbReference type="SUPFAM" id="SSF51182">
    <property type="entry name" value="RmlC-like cupins"/>
    <property type="match status" value="1"/>
</dbReference>
<gene>
    <name evidence="5" type="ORF">RZO55_15980</name>
</gene>
<evidence type="ECO:0000313" key="6">
    <source>
        <dbReference type="Proteomes" id="UP001276854"/>
    </source>
</evidence>
<evidence type="ECO:0000256" key="2">
    <source>
        <dbReference type="ARBA" id="ARBA00023125"/>
    </source>
</evidence>